<reference evidence="2 3" key="1">
    <citation type="submission" date="2019-09" db="EMBL/GenBank/DDBJ databases">
        <title>Genome sequence of Rhodovastum atsumiense, a diverse member of the Acetobacteraceae family of non-sulfur purple photosynthetic bacteria.</title>
        <authorList>
            <person name="Meyer T."/>
            <person name="Kyndt J."/>
        </authorList>
    </citation>
    <scope>NUCLEOTIDE SEQUENCE [LARGE SCALE GENOMIC DNA]</scope>
    <source>
        <strain evidence="2 3">DSM 21279</strain>
    </source>
</reference>
<accession>A0A5M6IL24</accession>
<sequence>MVMGLMVALAGLAMPAQAETGARDLQLIARTMGFLARPPSGTVEIGIVHPAGSDPGRTEAERIAAIFGSGLVVGALTLHPRVMTIEDAARAPVPVLLLTNAALPQATSLATALAGKGVLTVSTDPASVDARQVVVAVRSQPRVEIFVSRAAALAAGLEFSSAFRMLIQER</sequence>
<dbReference type="Pfam" id="PF13689">
    <property type="entry name" value="DUF4154"/>
    <property type="match status" value="1"/>
</dbReference>
<protein>
    <submittedName>
        <fullName evidence="2">YfiR family protein</fullName>
    </submittedName>
</protein>
<gene>
    <name evidence="2" type="ORF">F1189_29420</name>
</gene>
<feature type="chain" id="PRO_5024310753" evidence="1">
    <location>
        <begin position="19"/>
        <end position="170"/>
    </location>
</feature>
<dbReference type="EMBL" id="VWPK01000087">
    <property type="protein sequence ID" value="KAA5608365.1"/>
    <property type="molecule type" value="Genomic_DNA"/>
</dbReference>
<proteinExistence type="predicted"/>
<name>A0A5M6IL24_9PROT</name>
<evidence type="ECO:0000256" key="1">
    <source>
        <dbReference type="SAM" id="SignalP"/>
    </source>
</evidence>
<keyword evidence="3" id="KW-1185">Reference proteome</keyword>
<organism evidence="2 3">
    <name type="scientific">Rhodovastum atsumiense</name>
    <dbReference type="NCBI Taxonomy" id="504468"/>
    <lineage>
        <taxon>Bacteria</taxon>
        <taxon>Pseudomonadati</taxon>
        <taxon>Pseudomonadota</taxon>
        <taxon>Alphaproteobacteria</taxon>
        <taxon>Acetobacterales</taxon>
        <taxon>Acetobacteraceae</taxon>
        <taxon>Rhodovastum</taxon>
    </lineage>
</organism>
<dbReference type="Proteomes" id="UP000325255">
    <property type="component" value="Unassembled WGS sequence"/>
</dbReference>
<keyword evidence="1" id="KW-0732">Signal</keyword>
<dbReference type="AlphaFoldDB" id="A0A5M6IL24"/>
<comment type="caution">
    <text evidence="2">The sequence shown here is derived from an EMBL/GenBank/DDBJ whole genome shotgun (WGS) entry which is preliminary data.</text>
</comment>
<dbReference type="OrthoDB" id="7277245at2"/>
<evidence type="ECO:0000313" key="3">
    <source>
        <dbReference type="Proteomes" id="UP000325255"/>
    </source>
</evidence>
<feature type="signal peptide" evidence="1">
    <location>
        <begin position="1"/>
        <end position="18"/>
    </location>
</feature>
<evidence type="ECO:0000313" key="2">
    <source>
        <dbReference type="EMBL" id="KAA5608365.1"/>
    </source>
</evidence>
<dbReference type="InterPro" id="IPR025293">
    <property type="entry name" value="YfiR/HmsC-like"/>
</dbReference>